<dbReference type="PATRIC" id="fig|1397108.4.peg.1082"/>
<dbReference type="Proteomes" id="UP000064920">
    <property type="component" value="Chromosome"/>
</dbReference>
<dbReference type="PROSITE" id="PS51257">
    <property type="entry name" value="PROKAR_LIPOPROTEIN"/>
    <property type="match status" value="1"/>
</dbReference>
<gene>
    <name evidence="1" type="ORF">IMCC12053_1053</name>
</gene>
<dbReference type="KEGG" id="cmar:IMCC12053_1053"/>
<sequence>MNTPTKTILLICTVALVASCGSRGANRSSSVARAFATGPIYSACMAADRKAATSSTCGCVQAVANQKLSGSDQSKAVAFFKDPHKSQETRQSDNPFNEAFWKRYKAFGSSAQATCG</sequence>
<reference evidence="1 2" key="1">
    <citation type="submission" date="2015-05" db="EMBL/GenBank/DDBJ databases">
        <authorList>
            <person name="Wang D.B."/>
            <person name="Wang M."/>
        </authorList>
    </citation>
    <scope>NUCLEOTIDE SEQUENCE [LARGE SCALE GENOMIC DNA]</scope>
    <source>
        <strain evidence="1 2">IMCC 12053</strain>
    </source>
</reference>
<evidence type="ECO:0000313" key="2">
    <source>
        <dbReference type="Proteomes" id="UP000064920"/>
    </source>
</evidence>
<dbReference type="EMBL" id="CP012023">
    <property type="protein sequence ID" value="ALI55001.1"/>
    <property type="molecule type" value="Genomic_DNA"/>
</dbReference>
<proteinExistence type="predicted"/>
<accession>A0A0P0A904</accession>
<protein>
    <submittedName>
        <fullName evidence="1">Uncharacterized protein</fullName>
    </submittedName>
</protein>
<dbReference type="STRING" id="1397108.IMCC12053_1053"/>
<dbReference type="AlphaFoldDB" id="A0A0P0A904"/>
<evidence type="ECO:0000313" key="1">
    <source>
        <dbReference type="EMBL" id="ALI55001.1"/>
    </source>
</evidence>
<organism evidence="1 2">
    <name type="scientific">Celeribacter marinus</name>
    <dbReference type="NCBI Taxonomy" id="1397108"/>
    <lineage>
        <taxon>Bacteria</taxon>
        <taxon>Pseudomonadati</taxon>
        <taxon>Pseudomonadota</taxon>
        <taxon>Alphaproteobacteria</taxon>
        <taxon>Rhodobacterales</taxon>
        <taxon>Roseobacteraceae</taxon>
        <taxon>Celeribacter</taxon>
    </lineage>
</organism>
<keyword evidence="2" id="KW-1185">Reference proteome</keyword>
<dbReference type="RefSeq" id="WP_062216343.1">
    <property type="nucleotide sequence ID" value="NZ_CP012023.1"/>
</dbReference>
<name>A0A0P0A904_9RHOB</name>
<dbReference type="OrthoDB" id="7659053at2"/>